<proteinExistence type="predicted"/>
<name>A0ACB9DKD3_ARCLA</name>
<evidence type="ECO:0000313" key="1">
    <source>
        <dbReference type="EMBL" id="KAI3747129.1"/>
    </source>
</evidence>
<dbReference type="EMBL" id="CM042049">
    <property type="protein sequence ID" value="KAI3747129.1"/>
    <property type="molecule type" value="Genomic_DNA"/>
</dbReference>
<reference evidence="1 2" key="2">
    <citation type="journal article" date="2022" name="Mol. Ecol. Resour.">
        <title>The genomes of chicory, endive, great burdock and yacon provide insights into Asteraceae paleo-polyploidization history and plant inulin production.</title>
        <authorList>
            <person name="Fan W."/>
            <person name="Wang S."/>
            <person name="Wang H."/>
            <person name="Wang A."/>
            <person name="Jiang F."/>
            <person name="Liu H."/>
            <person name="Zhao H."/>
            <person name="Xu D."/>
            <person name="Zhang Y."/>
        </authorList>
    </citation>
    <scope>NUCLEOTIDE SEQUENCE [LARGE SCALE GENOMIC DNA]</scope>
    <source>
        <strain evidence="2">cv. Niubang</strain>
    </source>
</reference>
<reference evidence="2" key="1">
    <citation type="journal article" date="2022" name="Mol. Ecol. Resour.">
        <title>The genomes of chicory, endive, great burdock and yacon provide insights into Asteraceae palaeo-polyploidization history and plant inulin production.</title>
        <authorList>
            <person name="Fan W."/>
            <person name="Wang S."/>
            <person name="Wang H."/>
            <person name="Wang A."/>
            <person name="Jiang F."/>
            <person name="Liu H."/>
            <person name="Zhao H."/>
            <person name="Xu D."/>
            <person name="Zhang Y."/>
        </authorList>
    </citation>
    <scope>NUCLEOTIDE SEQUENCE [LARGE SCALE GENOMIC DNA]</scope>
    <source>
        <strain evidence="2">cv. Niubang</strain>
    </source>
</reference>
<dbReference type="Proteomes" id="UP001055879">
    <property type="component" value="Linkage Group LG03"/>
</dbReference>
<sequence>MAVHDGISSEKTYGTGRTTITRSSNGEMVSYDSGRGNGEEMVSYDDDGLWVVTGAMVNFCIKEVMEGGSLQSPSLATRPAPFVG</sequence>
<accession>A0ACB9DKD3</accession>
<evidence type="ECO:0000313" key="2">
    <source>
        <dbReference type="Proteomes" id="UP001055879"/>
    </source>
</evidence>
<protein>
    <submittedName>
        <fullName evidence="1">Uncharacterized protein</fullName>
    </submittedName>
</protein>
<comment type="caution">
    <text evidence="1">The sequence shown here is derived from an EMBL/GenBank/DDBJ whole genome shotgun (WGS) entry which is preliminary data.</text>
</comment>
<keyword evidence="2" id="KW-1185">Reference proteome</keyword>
<gene>
    <name evidence="1" type="ORF">L6452_09576</name>
</gene>
<organism evidence="1 2">
    <name type="scientific">Arctium lappa</name>
    <name type="common">Greater burdock</name>
    <name type="synonym">Lappa major</name>
    <dbReference type="NCBI Taxonomy" id="4217"/>
    <lineage>
        <taxon>Eukaryota</taxon>
        <taxon>Viridiplantae</taxon>
        <taxon>Streptophyta</taxon>
        <taxon>Embryophyta</taxon>
        <taxon>Tracheophyta</taxon>
        <taxon>Spermatophyta</taxon>
        <taxon>Magnoliopsida</taxon>
        <taxon>eudicotyledons</taxon>
        <taxon>Gunneridae</taxon>
        <taxon>Pentapetalae</taxon>
        <taxon>asterids</taxon>
        <taxon>campanulids</taxon>
        <taxon>Asterales</taxon>
        <taxon>Asteraceae</taxon>
        <taxon>Carduoideae</taxon>
        <taxon>Cardueae</taxon>
        <taxon>Arctiinae</taxon>
        <taxon>Arctium</taxon>
    </lineage>
</organism>